<organism evidence="4 5">
    <name type="scientific">Candidatus Protofrankia californiensis</name>
    <dbReference type="NCBI Taxonomy" id="1839754"/>
    <lineage>
        <taxon>Bacteria</taxon>
        <taxon>Bacillati</taxon>
        <taxon>Actinomycetota</taxon>
        <taxon>Actinomycetes</taxon>
        <taxon>Frankiales</taxon>
        <taxon>Frankiaceae</taxon>
        <taxon>Protofrankia</taxon>
    </lineage>
</organism>
<gene>
    <name evidence="4" type="ORF">FDG2_0481</name>
</gene>
<dbReference type="Pfam" id="PF01609">
    <property type="entry name" value="DDE_Tnp_1"/>
    <property type="match status" value="1"/>
</dbReference>
<dbReference type="Proteomes" id="UP000199013">
    <property type="component" value="Unassembled WGS sequence"/>
</dbReference>
<name>A0A1C3NTM4_9ACTN</name>
<dbReference type="PANTHER" id="PTHR30007:SF0">
    <property type="entry name" value="TRANSPOSASE"/>
    <property type="match status" value="1"/>
</dbReference>
<feature type="region of interest" description="Disordered" evidence="1">
    <location>
        <begin position="117"/>
        <end position="147"/>
    </location>
</feature>
<reference evidence="5" key="1">
    <citation type="submission" date="2016-02" db="EMBL/GenBank/DDBJ databases">
        <authorList>
            <person name="Wibberg D."/>
        </authorList>
    </citation>
    <scope>NUCLEOTIDE SEQUENCE [LARGE SCALE GENOMIC DNA]</scope>
</reference>
<dbReference type="GO" id="GO:0004803">
    <property type="term" value="F:transposase activity"/>
    <property type="evidence" value="ECO:0007669"/>
    <property type="project" value="InterPro"/>
</dbReference>
<dbReference type="Pfam" id="PF13340">
    <property type="entry name" value="DUF4096"/>
    <property type="match status" value="1"/>
</dbReference>
<evidence type="ECO:0000313" key="4">
    <source>
        <dbReference type="EMBL" id="SBW18038.1"/>
    </source>
</evidence>
<evidence type="ECO:0000259" key="2">
    <source>
        <dbReference type="Pfam" id="PF01609"/>
    </source>
</evidence>
<sequence length="147" mass="15849">MNAILYVTHNGVVWRALPADFPPWKSVYGFFERWKKKGVTTSVHDSLRATVRHTEGRAAQPTAGVIDSQSAKGAPTVTAVTRSYDAGKKVNGRKRFIVVDTLSPLLTVLVVPAIRRSGPDSPGCLGPTSRQHRSPVTTDTAATRPAS</sequence>
<evidence type="ECO:0000256" key="1">
    <source>
        <dbReference type="SAM" id="MobiDB-lite"/>
    </source>
</evidence>
<evidence type="ECO:0000313" key="5">
    <source>
        <dbReference type="Proteomes" id="UP000199013"/>
    </source>
</evidence>
<accession>A0A1C3NTM4</accession>
<dbReference type="AlphaFoldDB" id="A0A1C3NTM4"/>
<dbReference type="GO" id="GO:0006313">
    <property type="term" value="P:DNA transposition"/>
    <property type="evidence" value="ECO:0007669"/>
    <property type="project" value="InterPro"/>
</dbReference>
<feature type="domain" description="Transposase IS4-like" evidence="2">
    <location>
        <begin position="60"/>
        <end position="113"/>
    </location>
</feature>
<dbReference type="EMBL" id="FLUV01000194">
    <property type="protein sequence ID" value="SBW18038.1"/>
    <property type="molecule type" value="Genomic_DNA"/>
</dbReference>
<dbReference type="PANTHER" id="PTHR30007">
    <property type="entry name" value="PHP DOMAIN PROTEIN"/>
    <property type="match status" value="1"/>
</dbReference>
<feature type="domain" description="Insertion element IS402-like" evidence="3">
    <location>
        <begin position="1"/>
        <end position="44"/>
    </location>
</feature>
<evidence type="ECO:0000259" key="3">
    <source>
        <dbReference type="Pfam" id="PF13340"/>
    </source>
</evidence>
<protein>
    <submittedName>
        <fullName evidence="4">Transposase IS4 family protein</fullName>
    </submittedName>
</protein>
<dbReference type="GO" id="GO:0003677">
    <property type="term" value="F:DNA binding"/>
    <property type="evidence" value="ECO:0007669"/>
    <property type="project" value="InterPro"/>
</dbReference>
<dbReference type="InterPro" id="IPR025161">
    <property type="entry name" value="IS402-like_dom"/>
</dbReference>
<keyword evidence="5" id="KW-1185">Reference proteome</keyword>
<feature type="compositionally biased region" description="Polar residues" evidence="1">
    <location>
        <begin position="134"/>
        <end position="147"/>
    </location>
</feature>
<dbReference type="InterPro" id="IPR002559">
    <property type="entry name" value="Transposase_11"/>
</dbReference>
<proteinExistence type="predicted"/>